<dbReference type="AlphaFoldDB" id="A0A6A6PEC8"/>
<keyword evidence="2" id="KW-1185">Reference proteome</keyword>
<accession>A0A6A6PEC8</accession>
<evidence type="ECO:0000313" key="1">
    <source>
        <dbReference type="EMBL" id="KAF2462321.1"/>
    </source>
</evidence>
<organism evidence="1 2">
    <name type="scientific">Lineolata rhizophorae</name>
    <dbReference type="NCBI Taxonomy" id="578093"/>
    <lineage>
        <taxon>Eukaryota</taxon>
        <taxon>Fungi</taxon>
        <taxon>Dikarya</taxon>
        <taxon>Ascomycota</taxon>
        <taxon>Pezizomycotina</taxon>
        <taxon>Dothideomycetes</taxon>
        <taxon>Dothideomycetes incertae sedis</taxon>
        <taxon>Lineolatales</taxon>
        <taxon>Lineolataceae</taxon>
        <taxon>Lineolata</taxon>
    </lineage>
</organism>
<evidence type="ECO:0000313" key="2">
    <source>
        <dbReference type="Proteomes" id="UP000799766"/>
    </source>
</evidence>
<sequence>MPPRHPRSVPWSKTIPTKLAWCVHQTVFNRYPGGIVHQAPVMEIGEAWDQAERDWAAMNRREKEAWKRRKDIDCRAAFDEYMRERTRVRSESYVRALLYGAGMHRVNVRVLRNLHAGQQGGVRMALEQDLNYVCTIWGIHSNQVLQQQYLEVIVFVYEHRLHRLPDAVRVDWQRKLSRNQWAYQPCTDSLFPASNRRVNVANPNVQNLPTASNFSEWPPHRFDRNHPGVPDWLRGENSDWHFRRVICARNSGRVLLFLEYDDTFVIRNRRVVKIATHWGHDPDNEEGPRIPTPWPGVPPEIRVYRRLRTQGQYPNDVTLECFGHALGPDRFGIDNVKAWLFLEFAQHGSLHWFVHDNE</sequence>
<name>A0A6A6PEC8_9PEZI</name>
<reference evidence="1" key="1">
    <citation type="journal article" date="2020" name="Stud. Mycol.">
        <title>101 Dothideomycetes genomes: a test case for predicting lifestyles and emergence of pathogens.</title>
        <authorList>
            <person name="Haridas S."/>
            <person name="Albert R."/>
            <person name="Binder M."/>
            <person name="Bloem J."/>
            <person name="Labutti K."/>
            <person name="Salamov A."/>
            <person name="Andreopoulos B."/>
            <person name="Baker S."/>
            <person name="Barry K."/>
            <person name="Bills G."/>
            <person name="Bluhm B."/>
            <person name="Cannon C."/>
            <person name="Castanera R."/>
            <person name="Culley D."/>
            <person name="Daum C."/>
            <person name="Ezra D."/>
            <person name="Gonzalez J."/>
            <person name="Henrissat B."/>
            <person name="Kuo A."/>
            <person name="Liang C."/>
            <person name="Lipzen A."/>
            <person name="Lutzoni F."/>
            <person name="Magnuson J."/>
            <person name="Mondo S."/>
            <person name="Nolan M."/>
            <person name="Ohm R."/>
            <person name="Pangilinan J."/>
            <person name="Park H.-J."/>
            <person name="Ramirez L."/>
            <person name="Alfaro M."/>
            <person name="Sun H."/>
            <person name="Tritt A."/>
            <person name="Yoshinaga Y."/>
            <person name="Zwiers L.-H."/>
            <person name="Turgeon B."/>
            <person name="Goodwin S."/>
            <person name="Spatafora J."/>
            <person name="Crous P."/>
            <person name="Grigoriev I."/>
        </authorList>
    </citation>
    <scope>NUCLEOTIDE SEQUENCE</scope>
    <source>
        <strain evidence="1">ATCC 16933</strain>
    </source>
</reference>
<dbReference type="Proteomes" id="UP000799766">
    <property type="component" value="Unassembled WGS sequence"/>
</dbReference>
<protein>
    <submittedName>
        <fullName evidence="1">Uncharacterized protein</fullName>
    </submittedName>
</protein>
<gene>
    <name evidence="1" type="ORF">BDY21DRAFT_11744</name>
</gene>
<proteinExistence type="predicted"/>
<dbReference type="EMBL" id="MU001670">
    <property type="protein sequence ID" value="KAF2462321.1"/>
    <property type="molecule type" value="Genomic_DNA"/>
</dbReference>